<feature type="domain" description="Sushi" evidence="8">
    <location>
        <begin position="586"/>
        <end position="643"/>
    </location>
</feature>
<gene>
    <name evidence="9" type="ORF">MAR_022415</name>
</gene>
<dbReference type="InterPro" id="IPR013320">
    <property type="entry name" value="ConA-like_dom_sf"/>
</dbReference>
<feature type="disulfide bond" evidence="6">
    <location>
        <begin position="397"/>
        <end position="424"/>
    </location>
</feature>
<dbReference type="SUPFAM" id="SSF49899">
    <property type="entry name" value="Concanavalin A-like lectins/glucanases"/>
    <property type="match status" value="1"/>
</dbReference>
<protein>
    <submittedName>
        <fullName evidence="9">SVEP1-like protein</fullName>
    </submittedName>
</protein>
<dbReference type="PANTHER" id="PTHR46393:SF7">
    <property type="entry name" value="COMPLEMENT C2"/>
    <property type="match status" value="1"/>
</dbReference>
<evidence type="ECO:0000256" key="6">
    <source>
        <dbReference type="PROSITE-ProRule" id="PRU00302"/>
    </source>
</evidence>
<dbReference type="PROSITE" id="PS50923">
    <property type="entry name" value="SUSHI"/>
    <property type="match status" value="15"/>
</dbReference>
<keyword evidence="3" id="KW-0677">Repeat</keyword>
<dbReference type="Pfam" id="PF00084">
    <property type="entry name" value="Sushi"/>
    <property type="match status" value="16"/>
</dbReference>
<feature type="domain" description="Sushi" evidence="8">
    <location>
        <begin position="195"/>
        <end position="252"/>
    </location>
</feature>
<keyword evidence="5" id="KW-0325">Glycoprotein</keyword>
<dbReference type="SMART" id="SM00032">
    <property type="entry name" value="CCP"/>
    <property type="match status" value="16"/>
</dbReference>
<keyword evidence="10" id="KW-1185">Reference proteome</keyword>
<feature type="domain" description="Sushi" evidence="8">
    <location>
        <begin position="485"/>
        <end position="542"/>
    </location>
</feature>
<feature type="domain" description="Sushi" evidence="8">
    <location>
        <begin position="702"/>
        <end position="759"/>
    </location>
</feature>
<feature type="domain" description="Sushi" evidence="8">
    <location>
        <begin position="143"/>
        <end position="194"/>
    </location>
</feature>
<sequence length="1064" mass="112979">MNYIKPTHSRSLCCSDAVFQPYSIGTCTFHNNDTCGYTLELGWETRMGPFVYHGQKKISNGSDDGYYAFANTDIANISIKQTPSMISQQLPPGKYCVSFAYREATASTVIDLKTISPQSTNKTLWTVNERAMPDWKNVSVPVSTCDNLTLQHGNVSLLNQTAAQFTCDVGYKAKGHGSSVCTHGTWSNLPLCEPVDCGTATAVDHGNVTSHSNTYQSTATYTCISGYNLRGNNTIRCRSNGQWSQVYATCHPVDCHAAPTLNHGHVTSNATTFPSSTTYTCEPGYILSGNSTIQCLSSGQWSSKRASCKPVDCHAAPTLNQGHVTSNATTFPSSTTYTCEPGYILSGNSTIQCLSSGQWSSKRASCKPVDCHAAPTLNQGHVTSNATTFPSSTTYTCDPGYILSGNSTIQCLSSGQWSSKRASCKPVDCHAAPTLNQGHVTSNATTFPSSTTYTCEPGYILSGNSTIQCLSSGQWSSKRASCKPVDCHAAPTLNQGHVTSNATTFPSSTTYTCEPGYILSGNSTIQCLSSGHWSSMRASCKPVDCHAAPTLNQGHVTSNATTFPSSTTYTCEPGYILSGNSTIQCLNCHAPPTLNHGHVTSNATTFPSSTTYTCEPGYILSGNSTIQCLSSGQWSSKRASCKPVDCHAAPTLNQGHVTSNATTFPSSTTYTCEPGYILSGNSTIQCLSSGQWSSMRASCKPVDCHAAPTLNQGHVSSNATTFPSSTTYTCEPGNILSGNSTIQCLSSGHWSPLRASCKPVDCGAAPGIDNGNVSSVKTTYLSVAIYTCETGYNISGNNTIQCMRNGNWSSVMATCSPVDCGAAPDIDHGNVSSVETTYLFVATYTCETGYNIRGDNIIHCMSNGNWSSVMATCSPVDCGAAPDIDHGNVSSVETTYLFVATYTCETGYNIRGDNIIHCMSNGNWSSVMATCSPVDCGAAPDIDHGNVSSVETTYLFVATYTCETGYNIRGDNIIHCMSNGNWSSVMATCSPVDCGAAPDIDHGNVSSVETTYLFVATYTCETGYNIRGNNIIHCMSNGNWSSVMATCSPVGKITKNICLMNGCN</sequence>
<evidence type="ECO:0000259" key="8">
    <source>
        <dbReference type="PROSITE" id="PS50923"/>
    </source>
</evidence>
<dbReference type="Proteomes" id="UP001164746">
    <property type="component" value="Chromosome 3"/>
</dbReference>
<dbReference type="SUPFAM" id="SSF57535">
    <property type="entry name" value="Complement control module/SCR domain"/>
    <property type="match status" value="16"/>
</dbReference>
<feature type="disulfide bond" evidence="6">
    <location>
        <begin position="1020"/>
        <end position="1047"/>
    </location>
</feature>
<feature type="disulfide bond" evidence="6">
    <location>
        <begin position="904"/>
        <end position="931"/>
    </location>
</feature>
<dbReference type="InterPro" id="IPR000998">
    <property type="entry name" value="MAM_dom"/>
</dbReference>
<comment type="caution">
    <text evidence="6">Lacks conserved residue(s) required for the propagation of feature annotation.</text>
</comment>
<feature type="domain" description="Sushi" evidence="8">
    <location>
        <begin position="253"/>
        <end position="310"/>
    </location>
</feature>
<evidence type="ECO:0000259" key="7">
    <source>
        <dbReference type="PROSITE" id="PS50060"/>
    </source>
</evidence>
<accession>A0ABY7DMT9</accession>
<feature type="disulfide bond" evidence="6">
    <location>
        <begin position="614"/>
        <end position="641"/>
    </location>
</feature>
<dbReference type="PROSITE" id="PS50060">
    <property type="entry name" value="MAM_2"/>
    <property type="match status" value="1"/>
</dbReference>
<proteinExistence type="predicted"/>
<feature type="domain" description="Sushi" evidence="8">
    <location>
        <begin position="876"/>
        <end position="933"/>
    </location>
</feature>
<evidence type="ECO:0000256" key="2">
    <source>
        <dbReference type="ARBA" id="ARBA00022729"/>
    </source>
</evidence>
<feature type="disulfide bond" evidence="6">
    <location>
        <begin position="788"/>
        <end position="815"/>
    </location>
</feature>
<feature type="disulfide bond" evidence="6">
    <location>
        <begin position="672"/>
        <end position="699"/>
    </location>
</feature>
<feature type="domain" description="Sushi" evidence="8">
    <location>
        <begin position="818"/>
        <end position="875"/>
    </location>
</feature>
<feature type="domain" description="Sushi" evidence="8">
    <location>
        <begin position="427"/>
        <end position="484"/>
    </location>
</feature>
<feature type="disulfide bond" evidence="6">
    <location>
        <begin position="455"/>
        <end position="482"/>
    </location>
</feature>
<dbReference type="Gene3D" id="2.10.70.10">
    <property type="entry name" value="Complement Module, domain 1"/>
    <property type="match status" value="16"/>
</dbReference>
<feature type="domain" description="MAM" evidence="7">
    <location>
        <begin position="25"/>
        <end position="194"/>
    </location>
</feature>
<dbReference type="InterPro" id="IPR000436">
    <property type="entry name" value="Sushi_SCR_CCP_dom"/>
</dbReference>
<feature type="domain" description="Sushi" evidence="8">
    <location>
        <begin position="369"/>
        <end position="426"/>
    </location>
</feature>
<evidence type="ECO:0000256" key="4">
    <source>
        <dbReference type="ARBA" id="ARBA00023157"/>
    </source>
</evidence>
<keyword evidence="1 6" id="KW-0768">Sushi</keyword>
<feature type="disulfide bond" evidence="6">
    <location>
        <begin position="962"/>
        <end position="989"/>
    </location>
</feature>
<feature type="disulfide bond" evidence="6">
    <location>
        <begin position="846"/>
        <end position="873"/>
    </location>
</feature>
<feature type="domain" description="Sushi" evidence="8">
    <location>
        <begin position="644"/>
        <end position="701"/>
    </location>
</feature>
<evidence type="ECO:0000256" key="1">
    <source>
        <dbReference type="ARBA" id="ARBA00022659"/>
    </source>
</evidence>
<feature type="disulfide bond" evidence="6">
    <location>
        <begin position="339"/>
        <end position="366"/>
    </location>
</feature>
<feature type="domain" description="Sushi" evidence="8">
    <location>
        <begin position="311"/>
        <end position="368"/>
    </location>
</feature>
<dbReference type="InterPro" id="IPR035976">
    <property type="entry name" value="Sushi/SCR/CCP_sf"/>
</dbReference>
<feature type="disulfide bond" evidence="6">
    <location>
        <begin position="281"/>
        <end position="308"/>
    </location>
</feature>
<evidence type="ECO:0000256" key="3">
    <source>
        <dbReference type="ARBA" id="ARBA00022737"/>
    </source>
</evidence>
<dbReference type="CDD" id="cd00033">
    <property type="entry name" value="CCP"/>
    <property type="match status" value="15"/>
</dbReference>
<feature type="domain" description="Sushi" evidence="8">
    <location>
        <begin position="934"/>
        <end position="991"/>
    </location>
</feature>
<dbReference type="PANTHER" id="PTHR46393">
    <property type="entry name" value="SUSHI DOMAIN-CONTAINING PROTEIN"/>
    <property type="match status" value="1"/>
</dbReference>
<feature type="disulfide bond" evidence="6">
    <location>
        <begin position="513"/>
        <end position="540"/>
    </location>
</feature>
<feature type="domain" description="Sushi" evidence="8">
    <location>
        <begin position="760"/>
        <end position="817"/>
    </location>
</feature>
<feature type="disulfide bond" evidence="6">
    <location>
        <begin position="730"/>
        <end position="757"/>
    </location>
</feature>
<evidence type="ECO:0000313" key="10">
    <source>
        <dbReference type="Proteomes" id="UP001164746"/>
    </source>
</evidence>
<keyword evidence="4 6" id="KW-1015">Disulfide bond</keyword>
<reference evidence="9" key="1">
    <citation type="submission" date="2022-11" db="EMBL/GenBank/DDBJ databases">
        <title>Centuries of genome instability and evolution in soft-shell clam transmissible cancer (bioRxiv).</title>
        <authorList>
            <person name="Hart S.F.M."/>
            <person name="Yonemitsu M.A."/>
            <person name="Giersch R.M."/>
            <person name="Beal B.F."/>
            <person name="Arriagada G."/>
            <person name="Davis B.W."/>
            <person name="Ostrander E.A."/>
            <person name="Goff S.P."/>
            <person name="Metzger M.J."/>
        </authorList>
    </citation>
    <scope>NUCLEOTIDE SEQUENCE</scope>
    <source>
        <strain evidence="9">MELC-2E11</strain>
        <tissue evidence="9">Siphon/mantle</tissue>
    </source>
</reference>
<organism evidence="9 10">
    <name type="scientific">Mya arenaria</name>
    <name type="common">Soft-shell clam</name>
    <dbReference type="NCBI Taxonomy" id="6604"/>
    <lineage>
        <taxon>Eukaryota</taxon>
        <taxon>Metazoa</taxon>
        <taxon>Spiralia</taxon>
        <taxon>Lophotrochozoa</taxon>
        <taxon>Mollusca</taxon>
        <taxon>Bivalvia</taxon>
        <taxon>Autobranchia</taxon>
        <taxon>Heteroconchia</taxon>
        <taxon>Euheterodonta</taxon>
        <taxon>Imparidentia</taxon>
        <taxon>Neoheterodontei</taxon>
        <taxon>Myida</taxon>
        <taxon>Myoidea</taxon>
        <taxon>Myidae</taxon>
        <taxon>Mya</taxon>
    </lineage>
</organism>
<dbReference type="Pfam" id="PF00629">
    <property type="entry name" value="MAM"/>
    <property type="match status" value="1"/>
</dbReference>
<name>A0ABY7DMT9_MYAAR</name>
<feature type="disulfide bond" evidence="6">
    <location>
        <begin position="223"/>
        <end position="250"/>
    </location>
</feature>
<evidence type="ECO:0000256" key="5">
    <source>
        <dbReference type="ARBA" id="ARBA00023180"/>
    </source>
</evidence>
<feature type="domain" description="Sushi" evidence="8">
    <location>
        <begin position="992"/>
        <end position="1049"/>
    </location>
</feature>
<keyword evidence="2" id="KW-0732">Signal</keyword>
<dbReference type="EMBL" id="CP111014">
    <property type="protein sequence ID" value="WAQ98042.1"/>
    <property type="molecule type" value="Genomic_DNA"/>
</dbReference>
<evidence type="ECO:0000313" key="9">
    <source>
        <dbReference type="EMBL" id="WAQ98042.1"/>
    </source>
</evidence>